<dbReference type="PANTHER" id="PTHR43798">
    <property type="entry name" value="MONOACYLGLYCEROL LIPASE"/>
    <property type="match status" value="1"/>
</dbReference>
<dbReference type="Gene3D" id="3.40.50.1820">
    <property type="entry name" value="alpha/beta hydrolase"/>
    <property type="match status" value="1"/>
</dbReference>
<dbReference type="InParanoid" id="D6TG80"/>
<accession>D6TG80</accession>
<dbReference type="AlphaFoldDB" id="D6TG80"/>
<dbReference type="PRINTS" id="PR00111">
    <property type="entry name" value="ABHYDROLASE"/>
</dbReference>
<dbReference type="FunCoup" id="D6TG80">
    <property type="interactions" value="12"/>
</dbReference>
<dbReference type="RefSeq" id="WP_007904961.1">
    <property type="nucleotide sequence ID" value="NZ_ADVG01000001.1"/>
</dbReference>
<dbReference type="Proteomes" id="UP000004508">
    <property type="component" value="Unassembled WGS sequence"/>
</dbReference>
<dbReference type="PANTHER" id="PTHR43798:SF31">
    <property type="entry name" value="AB HYDROLASE SUPERFAMILY PROTEIN YCLE"/>
    <property type="match status" value="1"/>
</dbReference>
<dbReference type="InterPro" id="IPR029058">
    <property type="entry name" value="AB_hydrolase_fold"/>
</dbReference>
<dbReference type="InterPro" id="IPR000073">
    <property type="entry name" value="AB_hydrolase_1"/>
</dbReference>
<keyword evidence="4" id="KW-1185">Reference proteome</keyword>
<evidence type="ECO:0000313" key="3">
    <source>
        <dbReference type="EMBL" id="EFH88782.1"/>
    </source>
</evidence>
<dbReference type="Pfam" id="PF00561">
    <property type="entry name" value="Abhydrolase_1"/>
    <property type="match status" value="1"/>
</dbReference>
<dbReference type="GO" id="GO:0016787">
    <property type="term" value="F:hydrolase activity"/>
    <property type="evidence" value="ECO:0007669"/>
    <property type="project" value="UniProtKB-KW"/>
</dbReference>
<dbReference type="InterPro" id="IPR050266">
    <property type="entry name" value="AB_hydrolase_sf"/>
</dbReference>
<evidence type="ECO:0000313" key="4">
    <source>
        <dbReference type="Proteomes" id="UP000004508"/>
    </source>
</evidence>
<evidence type="ECO:0000259" key="2">
    <source>
        <dbReference type="Pfam" id="PF00561"/>
    </source>
</evidence>
<gene>
    <name evidence="3" type="ORF">Krac_10280</name>
</gene>
<dbReference type="SUPFAM" id="SSF53474">
    <property type="entry name" value="alpha/beta-Hydrolases"/>
    <property type="match status" value="1"/>
</dbReference>
<dbReference type="InterPro" id="IPR000639">
    <property type="entry name" value="Epox_hydrolase-like"/>
</dbReference>
<comment type="caution">
    <text evidence="3">The sequence shown here is derived from an EMBL/GenBank/DDBJ whole genome shotgun (WGS) entry which is preliminary data.</text>
</comment>
<dbReference type="PRINTS" id="PR00412">
    <property type="entry name" value="EPOXHYDRLASE"/>
</dbReference>
<proteinExistence type="predicted"/>
<dbReference type="EMBL" id="ADVG01000001">
    <property type="protein sequence ID" value="EFH88782.1"/>
    <property type="molecule type" value="Genomic_DNA"/>
</dbReference>
<keyword evidence="1 3" id="KW-0378">Hydrolase</keyword>
<reference evidence="3 4" key="1">
    <citation type="journal article" date="2011" name="Stand. Genomic Sci.">
        <title>Non-contiguous finished genome sequence and contextual data of the filamentous soil bacterium Ktedonobacter racemifer type strain (SOSP1-21).</title>
        <authorList>
            <person name="Chang Y.J."/>
            <person name="Land M."/>
            <person name="Hauser L."/>
            <person name="Chertkov O."/>
            <person name="Del Rio T.G."/>
            <person name="Nolan M."/>
            <person name="Copeland A."/>
            <person name="Tice H."/>
            <person name="Cheng J.F."/>
            <person name="Lucas S."/>
            <person name="Han C."/>
            <person name="Goodwin L."/>
            <person name="Pitluck S."/>
            <person name="Ivanova N."/>
            <person name="Ovchinikova G."/>
            <person name="Pati A."/>
            <person name="Chen A."/>
            <person name="Palaniappan K."/>
            <person name="Mavromatis K."/>
            <person name="Liolios K."/>
            <person name="Brettin T."/>
            <person name="Fiebig A."/>
            <person name="Rohde M."/>
            <person name="Abt B."/>
            <person name="Goker M."/>
            <person name="Detter J.C."/>
            <person name="Woyke T."/>
            <person name="Bristow J."/>
            <person name="Eisen J.A."/>
            <person name="Markowitz V."/>
            <person name="Hugenholtz P."/>
            <person name="Kyrpides N.C."/>
            <person name="Klenk H.P."/>
            <person name="Lapidus A."/>
        </authorList>
    </citation>
    <scope>NUCLEOTIDE SEQUENCE [LARGE SCALE GENOMIC DNA]</scope>
    <source>
        <strain evidence="4">DSM 44963</strain>
    </source>
</reference>
<protein>
    <submittedName>
        <fullName evidence="3">Alpha/beta hydrolase fold protein</fullName>
    </submittedName>
</protein>
<sequence length="272" mass="30167">MAEFHSQTGFLEAQGAPLYYEVAGQGYPLLLLHAGIADSRMWDEQFPEFARHYRIIRYDLRGYGQSPFPTGPFANHEDPAALLTSLGIEKAHVVGISFGGKIALDFAFAHPEMVASLVLVATSVGGVQSSELVRHFFAEEEAALERGDVEGATELNLRMWVDGPRRTPEQVNPLVRKRVHDMLYPIIAVPLPEGADEIVLQPPAVTRLAEIRVPTLLMVGDHDLPDKLTLTQQLADQIVGAQQVIIPDVAHMVNMEQPEEFTRIVLRFLSEL</sequence>
<dbReference type="GO" id="GO:0016020">
    <property type="term" value="C:membrane"/>
    <property type="evidence" value="ECO:0007669"/>
    <property type="project" value="TreeGrafter"/>
</dbReference>
<name>D6TG80_KTERA</name>
<feature type="domain" description="AB hydrolase-1" evidence="2">
    <location>
        <begin position="27"/>
        <end position="258"/>
    </location>
</feature>
<dbReference type="eggNOG" id="COG0596">
    <property type="taxonomic scope" value="Bacteria"/>
</dbReference>
<evidence type="ECO:0000256" key="1">
    <source>
        <dbReference type="ARBA" id="ARBA00022801"/>
    </source>
</evidence>
<dbReference type="STRING" id="485913.Krac_10280"/>
<organism evidence="3 4">
    <name type="scientific">Ktedonobacter racemifer DSM 44963</name>
    <dbReference type="NCBI Taxonomy" id="485913"/>
    <lineage>
        <taxon>Bacteria</taxon>
        <taxon>Bacillati</taxon>
        <taxon>Chloroflexota</taxon>
        <taxon>Ktedonobacteria</taxon>
        <taxon>Ktedonobacterales</taxon>
        <taxon>Ktedonobacteraceae</taxon>
        <taxon>Ktedonobacter</taxon>
    </lineage>
</organism>